<keyword evidence="7" id="KW-0648">Protein biosynthesis</keyword>
<dbReference type="KEGG" id="sdi:SDIMI_v3c05510"/>
<evidence type="ECO:0000256" key="8">
    <source>
        <dbReference type="ARBA" id="ARBA00023146"/>
    </source>
</evidence>
<evidence type="ECO:0000256" key="6">
    <source>
        <dbReference type="ARBA" id="ARBA00022884"/>
    </source>
</evidence>
<evidence type="ECO:0000256" key="7">
    <source>
        <dbReference type="ARBA" id="ARBA00022917"/>
    </source>
</evidence>
<dbReference type="HOGENOM" id="CLU_639205_0_0_14"/>
<evidence type="ECO:0000313" key="10">
    <source>
        <dbReference type="EMBL" id="AGR42255.1"/>
    </source>
</evidence>
<evidence type="ECO:0000256" key="4">
    <source>
        <dbReference type="ARBA" id="ARBA00022741"/>
    </source>
</evidence>
<dbReference type="Pfam" id="PF07973">
    <property type="entry name" value="tRNA_SAD"/>
    <property type="match status" value="1"/>
</dbReference>
<dbReference type="GO" id="GO:0000049">
    <property type="term" value="F:tRNA binding"/>
    <property type="evidence" value="ECO:0007669"/>
    <property type="project" value="UniProtKB-KW"/>
</dbReference>
<dbReference type="Gene3D" id="3.30.980.10">
    <property type="entry name" value="Threonyl-trna Synthetase, Chain A, domain 2"/>
    <property type="match status" value="1"/>
</dbReference>
<dbReference type="Pfam" id="PF01411">
    <property type="entry name" value="tRNA-synt_2c"/>
    <property type="match status" value="1"/>
</dbReference>
<dbReference type="eggNOG" id="COG0013">
    <property type="taxonomic scope" value="Bacteria"/>
</dbReference>
<keyword evidence="3" id="KW-0436">Ligase</keyword>
<accession>S5MJX2</accession>
<organism evidence="10 11">
    <name type="scientific">Spiroplasma diminutum CUAS-1</name>
    <dbReference type="NCBI Taxonomy" id="1276221"/>
    <lineage>
        <taxon>Bacteria</taxon>
        <taxon>Bacillati</taxon>
        <taxon>Mycoplasmatota</taxon>
        <taxon>Mollicutes</taxon>
        <taxon>Entomoplasmatales</taxon>
        <taxon>Spiroplasmataceae</taxon>
        <taxon>Spiroplasma</taxon>
    </lineage>
</organism>
<dbReference type="InParanoid" id="S5MJX2"/>
<dbReference type="PROSITE" id="PS50860">
    <property type="entry name" value="AA_TRNA_LIGASE_II_ALA"/>
    <property type="match status" value="1"/>
</dbReference>
<keyword evidence="11" id="KW-1185">Reference proteome</keyword>
<dbReference type="GO" id="GO:0004813">
    <property type="term" value="F:alanine-tRNA ligase activity"/>
    <property type="evidence" value="ECO:0007669"/>
    <property type="project" value="InterPro"/>
</dbReference>
<evidence type="ECO:0000256" key="2">
    <source>
        <dbReference type="ARBA" id="ARBA00022555"/>
    </source>
</evidence>
<dbReference type="GO" id="GO:0002161">
    <property type="term" value="F:aminoacyl-tRNA deacylase activity"/>
    <property type="evidence" value="ECO:0007669"/>
    <property type="project" value="TreeGrafter"/>
</dbReference>
<dbReference type="EMBL" id="CP005076">
    <property type="protein sequence ID" value="AGR42255.1"/>
    <property type="molecule type" value="Genomic_DNA"/>
</dbReference>
<keyword evidence="5" id="KW-0067">ATP-binding</keyword>
<gene>
    <name evidence="10" type="primary">alaS</name>
    <name evidence="10" type="ORF">SDIMI_v3c05510</name>
</gene>
<dbReference type="STRING" id="1276221.SDIMI_v3c05510"/>
<evidence type="ECO:0000259" key="9">
    <source>
        <dbReference type="PROSITE" id="PS50860"/>
    </source>
</evidence>
<dbReference type="InterPro" id="IPR018164">
    <property type="entry name" value="Ala-tRNA-synth_IIc_N"/>
</dbReference>
<evidence type="ECO:0000256" key="1">
    <source>
        <dbReference type="ARBA" id="ARBA00008226"/>
    </source>
</evidence>
<dbReference type="InterPro" id="IPR018165">
    <property type="entry name" value="Ala-tRNA-synth_IIc_core"/>
</dbReference>
<proteinExistence type="inferred from homology"/>
<feature type="domain" description="Alanyl-transfer RNA synthetases family profile" evidence="9">
    <location>
        <begin position="1"/>
        <end position="247"/>
    </location>
</feature>
<dbReference type="InterPro" id="IPR018163">
    <property type="entry name" value="Thr/Ala-tRNA-synth_IIc_edit"/>
</dbReference>
<name>S5MJX2_9MOLU</name>
<protein>
    <submittedName>
        <fullName evidence="10">Alanyl-tRNA synthetase</fullName>
    </submittedName>
</protein>
<dbReference type="PANTHER" id="PTHR11777:SF9">
    <property type="entry name" value="ALANINE--TRNA LIGASE, CYTOPLASMIC"/>
    <property type="match status" value="1"/>
</dbReference>
<keyword evidence="8 10" id="KW-0030">Aminoacyl-tRNA synthetase</keyword>
<comment type="similarity">
    <text evidence="1">Belongs to the class-II aminoacyl-tRNA synthetase family.</text>
</comment>
<dbReference type="GO" id="GO:0006419">
    <property type="term" value="P:alanyl-tRNA aminoacylation"/>
    <property type="evidence" value="ECO:0007669"/>
    <property type="project" value="InterPro"/>
</dbReference>
<dbReference type="SUPFAM" id="SSF55186">
    <property type="entry name" value="ThrRS/AlaRS common domain"/>
    <property type="match status" value="1"/>
</dbReference>
<dbReference type="Proteomes" id="UP000014983">
    <property type="component" value="Chromosome"/>
</dbReference>
<keyword evidence="6" id="KW-0694">RNA-binding</keyword>
<keyword evidence="4" id="KW-0547">Nucleotide-binding</keyword>
<dbReference type="PANTHER" id="PTHR11777">
    <property type="entry name" value="ALANYL-TRNA SYNTHETASE"/>
    <property type="match status" value="1"/>
</dbReference>
<dbReference type="Gene3D" id="2.40.30.130">
    <property type="match status" value="1"/>
</dbReference>
<dbReference type="SUPFAM" id="SSF50447">
    <property type="entry name" value="Translation proteins"/>
    <property type="match status" value="1"/>
</dbReference>
<evidence type="ECO:0000256" key="3">
    <source>
        <dbReference type="ARBA" id="ARBA00022598"/>
    </source>
</evidence>
<dbReference type="InterPro" id="IPR012947">
    <property type="entry name" value="tRNA_SAD"/>
</dbReference>
<dbReference type="PATRIC" id="fig|1276221.3.peg.549"/>
<dbReference type="InterPro" id="IPR050058">
    <property type="entry name" value="Ala-tRNA_ligase"/>
</dbReference>
<evidence type="ECO:0000313" key="11">
    <source>
        <dbReference type="Proteomes" id="UP000014983"/>
    </source>
</evidence>
<keyword evidence="2" id="KW-0820">tRNA-binding</keyword>
<dbReference type="InterPro" id="IPR009000">
    <property type="entry name" value="Transl_B-barrel_sf"/>
</dbReference>
<evidence type="ECO:0000256" key="5">
    <source>
        <dbReference type="ARBA" id="ARBA00022840"/>
    </source>
</evidence>
<dbReference type="SMART" id="SM00863">
    <property type="entry name" value="tRNA_SAD"/>
    <property type="match status" value="1"/>
</dbReference>
<reference evidence="10 11" key="1">
    <citation type="journal article" date="2013" name="Genome Biol. Evol.">
        <title>Comparison of metabolic capacities and inference of gene content evolution in mosquito-associated Spiroplasma diminutum and S. taiwanense.</title>
        <authorList>
            <person name="Lo W.S."/>
            <person name="Ku C."/>
            <person name="Chen L.L."/>
            <person name="Chang T.H."/>
            <person name="Kuo C.H."/>
        </authorList>
    </citation>
    <scope>NUCLEOTIDE SEQUENCE [LARGE SCALE GENOMIC DNA]</scope>
    <source>
        <strain evidence="10">CUAS-1</strain>
    </source>
</reference>
<dbReference type="OrthoDB" id="9803884at2"/>
<dbReference type="GO" id="GO:0005524">
    <property type="term" value="F:ATP binding"/>
    <property type="evidence" value="ECO:0007669"/>
    <property type="project" value="UniProtKB-KW"/>
</dbReference>
<dbReference type="AlphaFoldDB" id="S5MJX2"/>
<dbReference type="RefSeq" id="WP_020836487.1">
    <property type="nucleotide sequence ID" value="NC_021833.1"/>
</dbReference>
<sequence>MLKNFKGYSEFEITTKVSEFQNKDKFSLLFLEETVFFPESAGQIADKGVIIFEGQEYKILSLAIHEDKVVHKTELIENIQIGSEVIAKIDKHQRDLVSQNHSAAHLLFDTLREIYPTSVGKGYFNDETGLRIDMYIEDKINWSNIYELNNIVKRKMKTYADKEEFIVDAKTAKEVYNLSIEFNSKELEGDLRIVKFGDASIQLCSGTHVNSLIDIDEFVITSYESKGQSIYRFYAKTDIDEIQKVYKDFLYQDFNEISNLLKKYIKAERIYGKDQNLELLKYAWANLAEDGKKIDWVKYLKFNSLANDCRIQIPEYFVSIEQKKKDFLFKKYKDFEPTSTEEVNYFLIQENDLENKDLNFICDLILKNNPNSYVEIIDFGSKLYYCKSNSQISAIEKMNSHSLYNIKGGGNEKTAQGKIILPDLKNLLN</sequence>